<dbReference type="Pfam" id="PF01527">
    <property type="entry name" value="HTH_Tnp_1"/>
    <property type="match status" value="1"/>
</dbReference>
<comment type="caution">
    <text evidence="2">The sequence shown here is derived from an EMBL/GenBank/DDBJ whole genome shotgun (WGS) entry which is preliminary data.</text>
</comment>
<dbReference type="GO" id="GO:0006313">
    <property type="term" value="P:DNA transposition"/>
    <property type="evidence" value="ECO:0007669"/>
    <property type="project" value="InterPro"/>
</dbReference>
<dbReference type="GO" id="GO:0015074">
    <property type="term" value="P:DNA integration"/>
    <property type="evidence" value="ECO:0007669"/>
    <property type="project" value="InterPro"/>
</dbReference>
<evidence type="ECO:0000313" key="2">
    <source>
        <dbReference type="EMBL" id="EEP28773.1"/>
    </source>
</evidence>
<dbReference type="EMBL" id="ACIP02000001">
    <property type="protein sequence ID" value="EEP28773.1"/>
    <property type="molecule type" value="Genomic_DNA"/>
</dbReference>
<evidence type="ECO:0000259" key="1">
    <source>
        <dbReference type="Pfam" id="PF13333"/>
    </source>
</evidence>
<dbReference type="Proteomes" id="UP000003494">
    <property type="component" value="Unassembled WGS sequence"/>
</dbReference>
<organism evidence="2 3">
    <name type="scientific">Shuttleworthella satelles DSM 14600</name>
    <dbReference type="NCBI Taxonomy" id="626523"/>
    <lineage>
        <taxon>Bacteria</taxon>
        <taxon>Bacillati</taxon>
        <taxon>Bacillota</taxon>
        <taxon>Clostridia</taxon>
        <taxon>Lachnospirales</taxon>
        <taxon>Lachnospiraceae</taxon>
        <taxon>Shuttleworthella</taxon>
    </lineage>
</organism>
<keyword evidence="3" id="KW-1185">Reference proteome</keyword>
<dbReference type="Gene3D" id="1.10.10.10">
    <property type="entry name" value="Winged helix-like DNA-binding domain superfamily/Winged helix DNA-binding domain"/>
    <property type="match status" value="1"/>
</dbReference>
<proteinExistence type="predicted"/>
<dbReference type="InterPro" id="IPR001584">
    <property type="entry name" value="Integrase_cat-core"/>
</dbReference>
<accession>C4G7X7</accession>
<evidence type="ECO:0000313" key="3">
    <source>
        <dbReference type="Proteomes" id="UP000003494"/>
    </source>
</evidence>
<dbReference type="GO" id="GO:0004803">
    <property type="term" value="F:transposase activity"/>
    <property type="evidence" value="ECO:0007669"/>
    <property type="project" value="InterPro"/>
</dbReference>
<dbReference type="InterPro" id="IPR036388">
    <property type="entry name" value="WH-like_DNA-bd_sf"/>
</dbReference>
<dbReference type="InterPro" id="IPR009057">
    <property type="entry name" value="Homeodomain-like_sf"/>
</dbReference>
<name>C4G7X7_9FIRM</name>
<dbReference type="eggNOG" id="COG2801">
    <property type="taxonomic scope" value="Bacteria"/>
</dbReference>
<gene>
    <name evidence="2" type="ORF">GCWU000342_00114</name>
</gene>
<dbReference type="SUPFAM" id="SSF46689">
    <property type="entry name" value="Homeodomain-like"/>
    <property type="match status" value="1"/>
</dbReference>
<sequence>MRSIVMSRRKYTKEFKLKVLKEHEEQGVSFWRLGKTYGIEASIIRRWWHVFDAWGEEGFWGIMKREMYYGRKFRTKEELLKAIEKYMTYYTGKRVQRKLKVMTPMEYHEIKLLGTA</sequence>
<protein>
    <recommendedName>
        <fullName evidence="1">Integrase catalytic domain-containing protein</fullName>
    </recommendedName>
</protein>
<dbReference type="HOGENOM" id="CLU_2095215_0_0_9"/>
<reference evidence="2" key="1">
    <citation type="submission" date="2009-04" db="EMBL/GenBank/DDBJ databases">
        <authorList>
            <person name="Weinstock G."/>
            <person name="Sodergren E."/>
            <person name="Clifton S."/>
            <person name="Fulton L."/>
            <person name="Fulton B."/>
            <person name="Courtney L."/>
            <person name="Fronick C."/>
            <person name="Harrison M."/>
            <person name="Strong C."/>
            <person name="Farmer C."/>
            <person name="Delahaunty K."/>
            <person name="Markovic C."/>
            <person name="Hall O."/>
            <person name="Minx P."/>
            <person name="Tomlinson C."/>
            <person name="Mitreva M."/>
            <person name="Nelson J."/>
            <person name="Hou S."/>
            <person name="Wollam A."/>
            <person name="Pepin K.H."/>
            <person name="Johnson M."/>
            <person name="Bhonagiri V."/>
            <person name="Nash W.E."/>
            <person name="Warren W."/>
            <person name="Chinwalla A."/>
            <person name="Mardis E.R."/>
            <person name="Wilson R.K."/>
        </authorList>
    </citation>
    <scope>NUCLEOTIDE SEQUENCE [LARGE SCALE GENOMIC DNA]</scope>
    <source>
        <strain evidence="2">DSM 14600</strain>
    </source>
</reference>
<dbReference type="GO" id="GO:0003677">
    <property type="term" value="F:DNA binding"/>
    <property type="evidence" value="ECO:0007669"/>
    <property type="project" value="InterPro"/>
</dbReference>
<feature type="domain" description="Integrase catalytic" evidence="1">
    <location>
        <begin position="57"/>
        <end position="110"/>
    </location>
</feature>
<dbReference type="Pfam" id="PF13333">
    <property type="entry name" value="rve_2"/>
    <property type="match status" value="1"/>
</dbReference>
<dbReference type="STRING" id="626523.GCWU000342_00114"/>
<dbReference type="AlphaFoldDB" id="C4G7X7"/>
<dbReference type="InterPro" id="IPR002514">
    <property type="entry name" value="Transposase_8"/>
</dbReference>